<dbReference type="GO" id="GO:0004497">
    <property type="term" value="F:monooxygenase activity"/>
    <property type="evidence" value="ECO:0007669"/>
    <property type="project" value="InterPro"/>
</dbReference>
<dbReference type="SUPFAM" id="SSF48264">
    <property type="entry name" value="Cytochrome P450"/>
    <property type="match status" value="1"/>
</dbReference>
<evidence type="ECO:0000313" key="9">
    <source>
        <dbReference type="Proteomes" id="UP000030748"/>
    </source>
</evidence>
<comment type="subcellular location">
    <subcellularLocation>
        <location evidence="1">Membrane</location>
        <topology evidence="1">Single-pass membrane protein</topology>
    </subcellularLocation>
</comment>
<comment type="similarity">
    <text evidence="2">Belongs to the cytochrome P450 family.</text>
</comment>
<name>A0A022PVW2_ERYGU</name>
<dbReference type="Pfam" id="PF00067">
    <property type="entry name" value="p450"/>
    <property type="match status" value="1"/>
</dbReference>
<dbReference type="EMBL" id="KI632271">
    <property type="protein sequence ID" value="EYU20527.1"/>
    <property type="molecule type" value="Genomic_DNA"/>
</dbReference>
<keyword evidence="4" id="KW-0479">Metal-binding</keyword>
<dbReference type="PANTHER" id="PTHR47955">
    <property type="entry name" value="CYTOCHROME P450 FAMILY 71 PROTEIN"/>
    <property type="match status" value="1"/>
</dbReference>
<keyword evidence="5" id="KW-0560">Oxidoreductase</keyword>
<dbReference type="Proteomes" id="UP000030748">
    <property type="component" value="Unassembled WGS sequence"/>
</dbReference>
<evidence type="ECO:0000256" key="5">
    <source>
        <dbReference type="ARBA" id="ARBA00023002"/>
    </source>
</evidence>
<accession>A0A022PVW2</accession>
<evidence type="ECO:0000256" key="1">
    <source>
        <dbReference type="ARBA" id="ARBA00004167"/>
    </source>
</evidence>
<evidence type="ECO:0008006" key="10">
    <source>
        <dbReference type="Google" id="ProtNLM"/>
    </source>
</evidence>
<dbReference type="PANTHER" id="PTHR47955:SF8">
    <property type="entry name" value="CYTOCHROME P450 71D11-LIKE"/>
    <property type="match status" value="1"/>
</dbReference>
<reference evidence="8 9" key="1">
    <citation type="journal article" date="2013" name="Proc. Natl. Acad. Sci. U.S.A.">
        <title>Fine-scale variation in meiotic recombination in Mimulus inferred from population shotgun sequencing.</title>
        <authorList>
            <person name="Hellsten U."/>
            <person name="Wright K.M."/>
            <person name="Jenkins J."/>
            <person name="Shu S."/>
            <person name="Yuan Y."/>
            <person name="Wessler S.R."/>
            <person name="Schmutz J."/>
            <person name="Willis J.H."/>
            <person name="Rokhsar D.S."/>
        </authorList>
    </citation>
    <scope>NUCLEOTIDE SEQUENCE [LARGE SCALE GENOMIC DNA]</scope>
    <source>
        <strain evidence="9">cv. DUN x IM62</strain>
    </source>
</reference>
<sequence length="204" mass="22671">MYFSIPQSNKKSTTTGQKLPPGPWKLPLIGNMHSLLGSVPHRALQALSLKFGPVMHLQLGELSAVIISSPEAAKQVMKTHDINFASRPSIIVPEILSYNCTSISFSPYGDHWRQLRKICTSELLTAKRVQSFRSIREEVFLDLATWLAAAANNYKDVNLTEKLFSSSYALISRTTLGKKTEVKERLLPIIKQAFVLAAGFNIAD</sequence>
<dbReference type="GO" id="GO:0016020">
    <property type="term" value="C:membrane"/>
    <property type="evidence" value="ECO:0007669"/>
    <property type="project" value="UniProtKB-SubCell"/>
</dbReference>
<organism evidence="8 9">
    <name type="scientific">Erythranthe guttata</name>
    <name type="common">Yellow monkey flower</name>
    <name type="synonym">Mimulus guttatus</name>
    <dbReference type="NCBI Taxonomy" id="4155"/>
    <lineage>
        <taxon>Eukaryota</taxon>
        <taxon>Viridiplantae</taxon>
        <taxon>Streptophyta</taxon>
        <taxon>Embryophyta</taxon>
        <taxon>Tracheophyta</taxon>
        <taxon>Spermatophyta</taxon>
        <taxon>Magnoliopsida</taxon>
        <taxon>eudicotyledons</taxon>
        <taxon>Gunneridae</taxon>
        <taxon>Pentapetalae</taxon>
        <taxon>asterids</taxon>
        <taxon>lamiids</taxon>
        <taxon>Lamiales</taxon>
        <taxon>Phrymaceae</taxon>
        <taxon>Erythranthe</taxon>
    </lineage>
</organism>
<dbReference type="GO" id="GO:0005506">
    <property type="term" value="F:iron ion binding"/>
    <property type="evidence" value="ECO:0007669"/>
    <property type="project" value="InterPro"/>
</dbReference>
<feature type="non-terminal residue" evidence="8">
    <location>
        <position position="204"/>
    </location>
</feature>
<proteinExistence type="inferred from homology"/>
<feature type="compositionally biased region" description="Polar residues" evidence="7">
    <location>
        <begin position="1"/>
        <end position="17"/>
    </location>
</feature>
<evidence type="ECO:0000256" key="7">
    <source>
        <dbReference type="SAM" id="MobiDB-lite"/>
    </source>
</evidence>
<protein>
    <recommendedName>
        <fullName evidence="10">Cytochrome P450</fullName>
    </recommendedName>
</protein>
<keyword evidence="9" id="KW-1185">Reference proteome</keyword>
<dbReference type="InterPro" id="IPR001128">
    <property type="entry name" value="Cyt_P450"/>
</dbReference>
<evidence type="ECO:0000256" key="2">
    <source>
        <dbReference type="ARBA" id="ARBA00010617"/>
    </source>
</evidence>
<dbReference type="AlphaFoldDB" id="A0A022PVW2"/>
<keyword evidence="6" id="KW-0408">Iron</keyword>
<dbReference type="InterPro" id="IPR036396">
    <property type="entry name" value="Cyt_P450_sf"/>
</dbReference>
<dbReference type="PRINTS" id="PR00463">
    <property type="entry name" value="EP450I"/>
</dbReference>
<dbReference type="GO" id="GO:0016705">
    <property type="term" value="F:oxidoreductase activity, acting on paired donors, with incorporation or reduction of molecular oxygen"/>
    <property type="evidence" value="ECO:0007669"/>
    <property type="project" value="InterPro"/>
</dbReference>
<evidence type="ECO:0000256" key="3">
    <source>
        <dbReference type="ARBA" id="ARBA00022617"/>
    </source>
</evidence>
<dbReference type="STRING" id="4155.A0A022PVW2"/>
<dbReference type="eggNOG" id="KOG0156">
    <property type="taxonomic scope" value="Eukaryota"/>
</dbReference>
<evidence type="ECO:0000313" key="8">
    <source>
        <dbReference type="EMBL" id="EYU20527.1"/>
    </source>
</evidence>
<evidence type="ECO:0000256" key="4">
    <source>
        <dbReference type="ARBA" id="ARBA00022723"/>
    </source>
</evidence>
<feature type="region of interest" description="Disordered" evidence="7">
    <location>
        <begin position="1"/>
        <end position="20"/>
    </location>
</feature>
<keyword evidence="3" id="KW-0349">Heme</keyword>
<gene>
    <name evidence="8" type="ORF">MIMGU_mgv1a025870mg</name>
</gene>
<dbReference type="GO" id="GO:0020037">
    <property type="term" value="F:heme binding"/>
    <property type="evidence" value="ECO:0007669"/>
    <property type="project" value="InterPro"/>
</dbReference>
<dbReference type="Gene3D" id="1.10.630.10">
    <property type="entry name" value="Cytochrome P450"/>
    <property type="match status" value="1"/>
</dbReference>
<dbReference type="InterPro" id="IPR002401">
    <property type="entry name" value="Cyt_P450_E_grp-I"/>
</dbReference>
<evidence type="ECO:0000256" key="6">
    <source>
        <dbReference type="ARBA" id="ARBA00023004"/>
    </source>
</evidence>